<reference evidence="2" key="1">
    <citation type="submission" date="2021-01" db="EMBL/GenBank/DDBJ databases">
        <authorList>
            <person name="Kaushik A."/>
        </authorList>
    </citation>
    <scope>NUCLEOTIDE SEQUENCE</scope>
    <source>
        <strain evidence="2">AG4-R118</strain>
        <strain evidence="3">AG4-RS23</strain>
    </source>
</reference>
<evidence type="ECO:0000313" key="2">
    <source>
        <dbReference type="EMBL" id="CAE6483502.1"/>
    </source>
</evidence>
<proteinExistence type="predicted"/>
<evidence type="ECO:0000313" key="4">
    <source>
        <dbReference type="Proteomes" id="UP000663888"/>
    </source>
</evidence>
<dbReference type="AlphaFoldDB" id="A0A8H3H4C4"/>
<dbReference type="EMBL" id="CAJMWY010003192">
    <property type="protein sequence ID" value="CAE6500037.1"/>
    <property type="molecule type" value="Genomic_DNA"/>
</dbReference>
<dbReference type="EMBL" id="CAJMWX010001225">
    <property type="protein sequence ID" value="CAE6475806.1"/>
    <property type="molecule type" value="Genomic_DNA"/>
</dbReference>
<dbReference type="Proteomes" id="UP000663888">
    <property type="component" value="Unassembled WGS sequence"/>
</dbReference>
<sequence length="157" mass="17171">MPFWDSWFEKNSTPQNEPCYKVGYKDDAYATNDEKGIRDVTDDSYEVVFLGSEIETGNLKIRGTLKCTSIADLLDGELDFDPSGTGTGSSMVKEGMARILFTRKGKWVAEVAAFGKISISTSGDNGLCGKCSWRQYGIGNIEVDNTSIDELKAGLNV</sequence>
<comment type="caution">
    <text evidence="2">The sequence shown here is derived from an EMBL/GenBank/DDBJ whole genome shotgun (WGS) entry which is preliminary data.</text>
</comment>
<dbReference type="EMBL" id="CAJMWX010001354">
    <property type="protein sequence ID" value="CAE6483502.1"/>
    <property type="molecule type" value="Genomic_DNA"/>
</dbReference>
<organism evidence="2 4">
    <name type="scientific">Rhizoctonia solani</name>
    <dbReference type="NCBI Taxonomy" id="456999"/>
    <lineage>
        <taxon>Eukaryota</taxon>
        <taxon>Fungi</taxon>
        <taxon>Dikarya</taxon>
        <taxon>Basidiomycota</taxon>
        <taxon>Agaricomycotina</taxon>
        <taxon>Agaricomycetes</taxon>
        <taxon>Cantharellales</taxon>
        <taxon>Ceratobasidiaceae</taxon>
        <taxon>Rhizoctonia</taxon>
    </lineage>
</organism>
<evidence type="ECO:0000313" key="3">
    <source>
        <dbReference type="EMBL" id="CAE6500037.1"/>
    </source>
</evidence>
<dbReference type="Proteomes" id="UP000663861">
    <property type="component" value="Unassembled WGS sequence"/>
</dbReference>
<name>A0A8H3H4C4_9AGAM</name>
<protein>
    <submittedName>
        <fullName evidence="2">Uncharacterized protein</fullName>
    </submittedName>
</protein>
<evidence type="ECO:0000313" key="1">
    <source>
        <dbReference type="EMBL" id="CAE6475806.1"/>
    </source>
</evidence>
<gene>
    <name evidence="1" type="ORF">RDB_LOCUS115903</name>
    <name evidence="3" type="ORF">RDB_LOCUS121343</name>
    <name evidence="2" type="ORF">RDB_LOCUS128756</name>
</gene>
<accession>A0A8H3H4C4</accession>